<dbReference type="GO" id="GO:0020037">
    <property type="term" value="F:heme binding"/>
    <property type="evidence" value="ECO:0007669"/>
    <property type="project" value="InterPro"/>
</dbReference>
<reference evidence="5 6" key="1">
    <citation type="journal article" date="2013" name="Genome Announc.">
        <title>Draft Genome Sequence of a Hexachlorocyclohexane-Degrading Bacterium, Sphingobium baderi Strain LL03T.</title>
        <authorList>
            <person name="Kaur J."/>
            <person name="Verma H."/>
            <person name="Tripathi C."/>
            <person name="Khurana J.P."/>
            <person name="Lal R."/>
        </authorList>
    </citation>
    <scope>NUCLEOTIDE SEQUENCE [LARGE SCALE GENOMIC DNA]</scope>
    <source>
        <strain evidence="5 6">LL03</strain>
    </source>
</reference>
<dbReference type="EMBL" id="ATIB01000050">
    <property type="protein sequence ID" value="EQB02131.1"/>
    <property type="molecule type" value="Genomic_DNA"/>
</dbReference>
<name>T0GEE4_9SPHN</name>
<dbReference type="GO" id="GO:0019825">
    <property type="term" value="F:oxygen binding"/>
    <property type="evidence" value="ECO:0007669"/>
    <property type="project" value="InterPro"/>
</dbReference>
<keyword evidence="4" id="KW-0408">Iron</keyword>
<evidence type="ECO:0000256" key="3">
    <source>
        <dbReference type="ARBA" id="ARBA00022723"/>
    </source>
</evidence>
<dbReference type="Proteomes" id="UP000015524">
    <property type="component" value="Unassembled WGS sequence"/>
</dbReference>
<evidence type="ECO:0000313" key="6">
    <source>
        <dbReference type="Proteomes" id="UP000015524"/>
    </source>
</evidence>
<dbReference type="Gene3D" id="1.10.490.10">
    <property type="entry name" value="Globins"/>
    <property type="match status" value="1"/>
</dbReference>
<comment type="caution">
    <text evidence="5">The sequence shown here is derived from an EMBL/GenBank/DDBJ whole genome shotgun (WGS) entry which is preliminary data.</text>
</comment>
<gene>
    <name evidence="5" type="ORF">L485_08955</name>
</gene>
<dbReference type="Pfam" id="PF01152">
    <property type="entry name" value="Bac_globin"/>
    <property type="match status" value="1"/>
</dbReference>
<dbReference type="AlphaFoldDB" id="T0GEE4"/>
<dbReference type="InterPro" id="IPR001486">
    <property type="entry name" value="Hemoglobin_trunc"/>
</dbReference>
<dbReference type="OrthoDB" id="25954at2"/>
<accession>T0GEE4</accession>
<keyword evidence="3" id="KW-0479">Metal-binding</keyword>
<dbReference type="InterPro" id="IPR012292">
    <property type="entry name" value="Globin/Proto"/>
</dbReference>
<dbReference type="GO" id="GO:0046872">
    <property type="term" value="F:metal ion binding"/>
    <property type="evidence" value="ECO:0007669"/>
    <property type="project" value="UniProtKB-KW"/>
</dbReference>
<evidence type="ECO:0000256" key="1">
    <source>
        <dbReference type="ARBA" id="ARBA00022448"/>
    </source>
</evidence>
<dbReference type="eggNOG" id="COG2346">
    <property type="taxonomic scope" value="Bacteria"/>
</dbReference>
<evidence type="ECO:0008006" key="7">
    <source>
        <dbReference type="Google" id="ProtNLM"/>
    </source>
</evidence>
<dbReference type="InterPro" id="IPR009050">
    <property type="entry name" value="Globin-like_sf"/>
</dbReference>
<evidence type="ECO:0000256" key="2">
    <source>
        <dbReference type="ARBA" id="ARBA00022617"/>
    </source>
</evidence>
<sequence>MDNASRIDEAGLKKLVHEFYARVRKDAELGPIFNEAVRDWPDHLDKLTAFWSSVMLGSGRYKGQPVPAHLKHKDRITPALFDRWLGLWNETTGAVMEPGAAAALQAKAARIAESLQLAIYFRLDASERRPALRAGRLSGKDIGRSMRP</sequence>
<proteinExistence type="predicted"/>
<organism evidence="5 6">
    <name type="scientific">Sphingobium baderi LL03</name>
    <dbReference type="NCBI Taxonomy" id="1114964"/>
    <lineage>
        <taxon>Bacteria</taxon>
        <taxon>Pseudomonadati</taxon>
        <taxon>Pseudomonadota</taxon>
        <taxon>Alphaproteobacteria</taxon>
        <taxon>Sphingomonadales</taxon>
        <taxon>Sphingomonadaceae</taxon>
        <taxon>Sphingobium</taxon>
    </lineage>
</organism>
<evidence type="ECO:0000313" key="5">
    <source>
        <dbReference type="EMBL" id="EQB02131.1"/>
    </source>
</evidence>
<dbReference type="PATRIC" id="fig|1114964.3.peg.1746"/>
<protein>
    <recommendedName>
        <fullName evidence="7">Preprotein translocase subunit TatC</fullName>
    </recommendedName>
</protein>
<keyword evidence="1" id="KW-0813">Transport</keyword>
<evidence type="ECO:0000256" key="4">
    <source>
        <dbReference type="ARBA" id="ARBA00023004"/>
    </source>
</evidence>
<dbReference type="SUPFAM" id="SSF46458">
    <property type="entry name" value="Globin-like"/>
    <property type="match status" value="1"/>
</dbReference>
<dbReference type="RefSeq" id="WP_021244707.1">
    <property type="nucleotide sequence ID" value="NZ_ATIB01000050.1"/>
</dbReference>
<keyword evidence="2" id="KW-0349">Heme</keyword>
<dbReference type="CDD" id="cd08916">
    <property type="entry name" value="TrHb3_P"/>
    <property type="match status" value="1"/>
</dbReference>
<keyword evidence="6" id="KW-1185">Reference proteome</keyword>